<organism evidence="5 6">
    <name type="scientific">Pseudomonas cavernae</name>
    <dbReference type="NCBI Taxonomy" id="2320867"/>
    <lineage>
        <taxon>Bacteria</taxon>
        <taxon>Pseudomonadati</taxon>
        <taxon>Pseudomonadota</taxon>
        <taxon>Gammaproteobacteria</taxon>
        <taxon>Pseudomonadales</taxon>
        <taxon>Pseudomonadaceae</taxon>
        <taxon>Pseudomonas</taxon>
    </lineage>
</organism>
<dbReference type="PROSITE" id="PS51084">
    <property type="entry name" value="HIT_2"/>
    <property type="match status" value="1"/>
</dbReference>
<dbReference type="InterPro" id="IPR019808">
    <property type="entry name" value="Histidine_triad_CS"/>
</dbReference>
<feature type="active site" description="Tele-AMP-histidine intermediate" evidence="1">
    <location>
        <position position="99"/>
    </location>
</feature>
<reference evidence="6" key="1">
    <citation type="submission" date="2018-09" db="EMBL/GenBank/DDBJ databases">
        <authorList>
            <person name="Zhu H."/>
        </authorList>
    </citation>
    <scope>NUCLEOTIDE SEQUENCE [LARGE SCALE GENOMIC DNA]</scope>
    <source>
        <strain evidence="6">K2W31S-8</strain>
    </source>
</reference>
<dbReference type="EMBL" id="CP032419">
    <property type="protein sequence ID" value="AYC33668.1"/>
    <property type="molecule type" value="Genomic_DNA"/>
</dbReference>
<dbReference type="PANTHER" id="PTHR46648:SF1">
    <property type="entry name" value="ADENOSINE 5'-MONOPHOSPHORAMIDASE HNT1"/>
    <property type="match status" value="1"/>
</dbReference>
<evidence type="ECO:0000313" key="6">
    <source>
        <dbReference type="Proteomes" id="UP000265560"/>
    </source>
</evidence>
<dbReference type="Pfam" id="PF01230">
    <property type="entry name" value="HIT"/>
    <property type="match status" value="1"/>
</dbReference>
<dbReference type="RefSeq" id="WP_119894323.1">
    <property type="nucleotide sequence ID" value="NZ_CP032419.1"/>
</dbReference>
<accession>A0A385Z7R1</accession>
<keyword evidence="6" id="KW-1185">Reference proteome</keyword>
<dbReference type="Proteomes" id="UP000265560">
    <property type="component" value="Chromosome"/>
</dbReference>
<evidence type="ECO:0000256" key="3">
    <source>
        <dbReference type="PROSITE-ProRule" id="PRU00464"/>
    </source>
</evidence>
<dbReference type="InterPro" id="IPR001310">
    <property type="entry name" value="Histidine_triad_HIT"/>
</dbReference>
<dbReference type="GO" id="GO:0003824">
    <property type="term" value="F:catalytic activity"/>
    <property type="evidence" value="ECO:0007669"/>
    <property type="project" value="InterPro"/>
</dbReference>
<evidence type="ECO:0000256" key="2">
    <source>
        <dbReference type="PIRSR" id="PIRSR601310-3"/>
    </source>
</evidence>
<gene>
    <name evidence="5" type="ORF">D3880_15465</name>
</gene>
<dbReference type="OrthoDB" id="9784774at2"/>
<dbReference type="PRINTS" id="PR00332">
    <property type="entry name" value="HISTRIAD"/>
</dbReference>
<protein>
    <submittedName>
        <fullName evidence="5">HIT family protein</fullName>
    </submittedName>
</protein>
<evidence type="ECO:0000256" key="1">
    <source>
        <dbReference type="PIRSR" id="PIRSR601310-1"/>
    </source>
</evidence>
<dbReference type="AlphaFoldDB" id="A0A385Z7R1"/>
<dbReference type="GO" id="GO:0009117">
    <property type="term" value="P:nucleotide metabolic process"/>
    <property type="evidence" value="ECO:0007669"/>
    <property type="project" value="TreeGrafter"/>
</dbReference>
<evidence type="ECO:0000313" key="5">
    <source>
        <dbReference type="EMBL" id="AYC33668.1"/>
    </source>
</evidence>
<evidence type="ECO:0000259" key="4">
    <source>
        <dbReference type="PROSITE" id="PS51084"/>
    </source>
</evidence>
<sequence>MNCVFCAIGSGQLPAHRLYEDEHFQVILDIYPLRPAHVLVISREHAPFLSDLSAAARERLLALAERLSRTLRACGYGARGINLLINDGPVANQHVPHLHLHLIPRRPGDLPALAWRIVSRFLPFGRQALQARLTREAELLRHALQREL</sequence>
<dbReference type="InterPro" id="IPR036265">
    <property type="entry name" value="HIT-like_sf"/>
</dbReference>
<dbReference type="SUPFAM" id="SSF54197">
    <property type="entry name" value="HIT-like"/>
    <property type="match status" value="1"/>
</dbReference>
<dbReference type="KEGG" id="pcav:D3880_15465"/>
<dbReference type="PANTHER" id="PTHR46648">
    <property type="entry name" value="HIT FAMILY PROTEIN 1"/>
    <property type="match status" value="1"/>
</dbReference>
<dbReference type="InterPro" id="IPR011146">
    <property type="entry name" value="HIT-like"/>
</dbReference>
<dbReference type="Gene3D" id="3.30.428.10">
    <property type="entry name" value="HIT-like"/>
    <property type="match status" value="1"/>
</dbReference>
<feature type="short sequence motif" description="Histidine triad motif" evidence="2 3">
    <location>
        <begin position="97"/>
        <end position="101"/>
    </location>
</feature>
<name>A0A385Z7R1_9PSED</name>
<dbReference type="PROSITE" id="PS00892">
    <property type="entry name" value="HIT_1"/>
    <property type="match status" value="1"/>
</dbReference>
<feature type="domain" description="HIT" evidence="4">
    <location>
        <begin position="4"/>
        <end position="112"/>
    </location>
</feature>
<proteinExistence type="predicted"/>